<evidence type="ECO:0000313" key="1">
    <source>
        <dbReference type="EMBL" id="MED6245442.1"/>
    </source>
</evidence>
<sequence>MPRCFICFTCGHGNNWKTLFQLFEWLSEYIWQYIVCKLLFSLSLENGKSATANLPNMAVPLNDNSCKEKRSSQEVHHTSVLFAVCHKPCMGHSKQVEEAALVR</sequence>
<organism evidence="1 2">
    <name type="scientific">Ataeniobius toweri</name>
    <dbReference type="NCBI Taxonomy" id="208326"/>
    <lineage>
        <taxon>Eukaryota</taxon>
        <taxon>Metazoa</taxon>
        <taxon>Chordata</taxon>
        <taxon>Craniata</taxon>
        <taxon>Vertebrata</taxon>
        <taxon>Euteleostomi</taxon>
        <taxon>Actinopterygii</taxon>
        <taxon>Neopterygii</taxon>
        <taxon>Teleostei</taxon>
        <taxon>Neoteleostei</taxon>
        <taxon>Acanthomorphata</taxon>
        <taxon>Ovalentaria</taxon>
        <taxon>Atherinomorphae</taxon>
        <taxon>Cyprinodontiformes</taxon>
        <taxon>Goodeidae</taxon>
        <taxon>Ataeniobius</taxon>
    </lineage>
</organism>
<proteinExistence type="predicted"/>
<dbReference type="Proteomes" id="UP001345963">
    <property type="component" value="Unassembled WGS sequence"/>
</dbReference>
<evidence type="ECO:0000313" key="2">
    <source>
        <dbReference type="Proteomes" id="UP001345963"/>
    </source>
</evidence>
<name>A0ABU7B4G1_9TELE</name>
<keyword evidence="2" id="KW-1185">Reference proteome</keyword>
<accession>A0ABU7B4G1</accession>
<reference evidence="1 2" key="1">
    <citation type="submission" date="2021-07" db="EMBL/GenBank/DDBJ databases">
        <authorList>
            <person name="Palmer J.M."/>
        </authorList>
    </citation>
    <scope>NUCLEOTIDE SEQUENCE [LARGE SCALE GENOMIC DNA]</scope>
    <source>
        <strain evidence="1 2">AT_MEX2019</strain>
        <tissue evidence="1">Muscle</tissue>
    </source>
</reference>
<comment type="caution">
    <text evidence="1">The sequence shown here is derived from an EMBL/GenBank/DDBJ whole genome shotgun (WGS) entry which is preliminary data.</text>
</comment>
<protein>
    <submittedName>
        <fullName evidence="1">Uncharacterized protein</fullName>
    </submittedName>
</protein>
<gene>
    <name evidence="1" type="ORF">ATANTOWER_003178</name>
</gene>
<dbReference type="EMBL" id="JAHUTI010040670">
    <property type="protein sequence ID" value="MED6245442.1"/>
    <property type="molecule type" value="Genomic_DNA"/>
</dbReference>